<accession>A0ABR0BGL8</accession>
<sequence>MVLFGEYPPWVPADDMRNAALRFVDALELRNAQPDYTPLGTLFTFGAGGHAFVVPGPSGGERDEMQSLALAKLARRLGLTPMTADWSQLVSAILGHIAIWEGTELTAAKRSGSIPRELLVLDPQVLNAKRKTLFGGHGGSRLRSPSADEMRQLISELPVVDLAALERGGSYSSFLEEPLVTNWIRRWRISCLSRRLSDISENAFQNMGCGCGACSDCQRQDPPPPYTPYDPERVGNDRTCGQSTRTDKF</sequence>
<protein>
    <submittedName>
        <fullName evidence="2">Uncharacterized protein</fullName>
    </submittedName>
</protein>
<keyword evidence="3" id="KW-1185">Reference proteome</keyword>
<organism evidence="2 3">
    <name type="scientific">Purpureocillium lilacinum</name>
    <name type="common">Paecilomyces lilacinus</name>
    <dbReference type="NCBI Taxonomy" id="33203"/>
    <lineage>
        <taxon>Eukaryota</taxon>
        <taxon>Fungi</taxon>
        <taxon>Dikarya</taxon>
        <taxon>Ascomycota</taxon>
        <taxon>Pezizomycotina</taxon>
        <taxon>Sordariomycetes</taxon>
        <taxon>Hypocreomycetidae</taxon>
        <taxon>Hypocreales</taxon>
        <taxon>Ophiocordycipitaceae</taxon>
        <taxon>Purpureocillium</taxon>
    </lineage>
</organism>
<dbReference type="Proteomes" id="UP001287286">
    <property type="component" value="Unassembled WGS sequence"/>
</dbReference>
<dbReference type="EMBL" id="JAWRVI010000130">
    <property type="protein sequence ID" value="KAK4075201.1"/>
    <property type="molecule type" value="Genomic_DNA"/>
</dbReference>
<feature type="region of interest" description="Disordered" evidence="1">
    <location>
        <begin position="221"/>
        <end position="249"/>
    </location>
</feature>
<reference evidence="2 3" key="1">
    <citation type="journal article" date="2024" name="Microbiol. Resour. Announc.">
        <title>Genome annotations for the ascomycete fungi Trichoderma harzianum, Trichoderma aggressivum, and Purpureocillium lilacinum.</title>
        <authorList>
            <person name="Beijen E.P.W."/>
            <person name="Ohm R.A."/>
        </authorList>
    </citation>
    <scope>NUCLEOTIDE SEQUENCE [LARGE SCALE GENOMIC DNA]</scope>
    <source>
        <strain evidence="2 3">CBS 150709</strain>
    </source>
</reference>
<comment type="caution">
    <text evidence="2">The sequence shown here is derived from an EMBL/GenBank/DDBJ whole genome shotgun (WGS) entry which is preliminary data.</text>
</comment>
<evidence type="ECO:0000256" key="1">
    <source>
        <dbReference type="SAM" id="MobiDB-lite"/>
    </source>
</evidence>
<evidence type="ECO:0000313" key="2">
    <source>
        <dbReference type="EMBL" id="KAK4075201.1"/>
    </source>
</evidence>
<name>A0ABR0BGL8_PURLI</name>
<proteinExistence type="predicted"/>
<gene>
    <name evidence="2" type="ORF">Purlil1_12765</name>
</gene>
<feature type="compositionally biased region" description="Polar residues" evidence="1">
    <location>
        <begin position="239"/>
        <end position="249"/>
    </location>
</feature>
<evidence type="ECO:0000313" key="3">
    <source>
        <dbReference type="Proteomes" id="UP001287286"/>
    </source>
</evidence>